<feature type="transmembrane region" description="Helical" evidence="2">
    <location>
        <begin position="234"/>
        <end position="254"/>
    </location>
</feature>
<organism evidence="3 4">
    <name type="scientific">Haemonchus contortus</name>
    <name type="common">Barber pole worm</name>
    <dbReference type="NCBI Taxonomy" id="6289"/>
    <lineage>
        <taxon>Eukaryota</taxon>
        <taxon>Metazoa</taxon>
        <taxon>Ecdysozoa</taxon>
        <taxon>Nematoda</taxon>
        <taxon>Chromadorea</taxon>
        <taxon>Rhabditida</taxon>
        <taxon>Rhabditina</taxon>
        <taxon>Rhabditomorpha</taxon>
        <taxon>Strongyloidea</taxon>
        <taxon>Trichostrongylidae</taxon>
        <taxon>Haemonchus</taxon>
    </lineage>
</organism>
<comment type="similarity">
    <text evidence="1">Belongs to the nematode receptor-like protein sre family.</text>
</comment>
<name>A0A7I4Y0Y0_HAECO</name>
<dbReference type="WBParaSite" id="HCON_00034742-00001">
    <property type="protein sequence ID" value="HCON_00034742-00001"/>
    <property type="gene ID" value="HCON_00034742"/>
</dbReference>
<protein>
    <submittedName>
        <fullName evidence="4">Serpentine Receptor, class T</fullName>
    </submittedName>
</protein>
<proteinExistence type="inferred from homology"/>
<feature type="transmembrane region" description="Helical" evidence="2">
    <location>
        <begin position="73"/>
        <end position="95"/>
    </location>
</feature>
<dbReference type="OrthoDB" id="5874078at2759"/>
<sequence length="331" mass="38175">MKFVHPIFGNPEFPLVFPSDQLLKKTPVFYIYYCIECFIMVFTAPLMIKFCYAIDKSALFHRNLIIILKCHYCGFYMLQLVRLIIIFYEIGWLSVRDTIEIPSVFLVVCYASLFFKTSSVAIFVSMLVERFIASHYIDDYEKKSRIWVAIVALLSSCLISTCYTSPLIFGFVGLDKVAMLSIGVCFVFSIVFVRRDRRRLNDFVMKNSFRYELSTRFQLVENLRVLKIIRNASIAYSIWLLPPCTILVLVYRYFLPHTEIGQIVFASFELLMSLSIAGLFTFSVVALCSASKVGQTLNYGKGLQAKVSDQHQDIHGVVTEKYFQLLQSAWT</sequence>
<keyword evidence="2" id="KW-1133">Transmembrane helix</keyword>
<dbReference type="GO" id="GO:0007606">
    <property type="term" value="P:sensory perception of chemical stimulus"/>
    <property type="evidence" value="ECO:0007669"/>
    <property type="project" value="InterPro"/>
</dbReference>
<feature type="transmembrane region" description="Helical" evidence="2">
    <location>
        <begin position="30"/>
        <end position="52"/>
    </location>
</feature>
<dbReference type="PANTHER" id="PTHR23128">
    <property type="entry name" value="SERPENTINE RECEPTOR, CLASS E (EPSILON)-RELATED"/>
    <property type="match status" value="1"/>
</dbReference>
<keyword evidence="3" id="KW-1185">Reference proteome</keyword>
<reference evidence="4" key="1">
    <citation type="submission" date="2020-12" db="UniProtKB">
        <authorList>
            <consortium name="WormBaseParasite"/>
        </authorList>
    </citation>
    <scope>IDENTIFICATION</scope>
    <source>
        <strain evidence="4">MHco3</strain>
    </source>
</reference>
<dbReference type="Proteomes" id="UP000025227">
    <property type="component" value="Unplaced"/>
</dbReference>
<feature type="transmembrane region" description="Helical" evidence="2">
    <location>
        <begin position="177"/>
        <end position="193"/>
    </location>
</feature>
<dbReference type="OMA" id="VEGQWLN"/>
<accession>A0A7I4Y0Y0</accession>
<evidence type="ECO:0000256" key="2">
    <source>
        <dbReference type="SAM" id="Phobius"/>
    </source>
</evidence>
<keyword evidence="2" id="KW-0812">Transmembrane</keyword>
<dbReference type="GO" id="GO:0016020">
    <property type="term" value="C:membrane"/>
    <property type="evidence" value="ECO:0007669"/>
    <property type="project" value="InterPro"/>
</dbReference>
<keyword evidence="2" id="KW-0472">Membrane</keyword>
<dbReference type="PANTHER" id="PTHR23128:SF132">
    <property type="entry name" value="SERPENTINE RECEPTOR, CLASS E (EPSILON)-RELATED"/>
    <property type="match status" value="1"/>
</dbReference>
<dbReference type="AlphaFoldDB" id="A0A7I4Y0Y0"/>
<feature type="transmembrane region" description="Helical" evidence="2">
    <location>
        <begin position="146"/>
        <end position="171"/>
    </location>
</feature>
<evidence type="ECO:0000256" key="1">
    <source>
        <dbReference type="ARBA" id="ARBA00006803"/>
    </source>
</evidence>
<feature type="transmembrane region" description="Helical" evidence="2">
    <location>
        <begin position="101"/>
        <end position="125"/>
    </location>
</feature>
<feature type="transmembrane region" description="Helical" evidence="2">
    <location>
        <begin position="260"/>
        <end position="288"/>
    </location>
</feature>
<dbReference type="InterPro" id="IPR004151">
    <property type="entry name" value="7TM_GPCR_serpentine_rcpt_Sre"/>
</dbReference>
<evidence type="ECO:0000313" key="4">
    <source>
        <dbReference type="WBParaSite" id="HCON_00034742-00001"/>
    </source>
</evidence>
<evidence type="ECO:0000313" key="3">
    <source>
        <dbReference type="Proteomes" id="UP000025227"/>
    </source>
</evidence>
<dbReference type="Pfam" id="PF03125">
    <property type="entry name" value="Sre"/>
    <property type="match status" value="1"/>
</dbReference>